<comment type="caution">
    <text evidence="4">The sequence shown here is derived from an EMBL/GenBank/DDBJ whole genome shotgun (WGS) entry which is preliminary data.</text>
</comment>
<dbReference type="InterPro" id="IPR012132">
    <property type="entry name" value="GMC_OxRdtase"/>
</dbReference>
<dbReference type="Pfam" id="PF05199">
    <property type="entry name" value="GMC_oxred_C"/>
    <property type="match status" value="1"/>
</dbReference>
<sequence length="268" mass="29388">MMLMLSGIGPAERLREVGLPVRADLPVGKNLLDHPEGGVVYRTTRPIHQPEKSYRDAVLLANAPGSTSALPDPMMWFFSGHVEELTARNGREPRPTPEGLTTFSPESDATRPRSVGEVTLRSAEPADSPRTDPRYSTDPEGFDERMMPGGLELARRVAEESALASWVDDGIAPGREAQDDEELPRYARTTSYTAYHPAGTCRTGAPDDARTFVDPQLRVHGTRRLRVADASVFPTLPAVNPNITCMMVGERCADLIRNRQGAREEGAR</sequence>
<dbReference type="AlphaFoldDB" id="A0A839E0C0"/>
<protein>
    <submittedName>
        <fullName evidence="4">Choline dehydrogenase-like flavoprotein</fullName>
    </submittedName>
</protein>
<dbReference type="Proteomes" id="UP000569329">
    <property type="component" value="Unassembled WGS sequence"/>
</dbReference>
<proteinExistence type="inferred from homology"/>
<dbReference type="InterPro" id="IPR007867">
    <property type="entry name" value="GMC_OxRtase_C"/>
</dbReference>
<evidence type="ECO:0000313" key="4">
    <source>
        <dbReference type="EMBL" id="MBA8825966.1"/>
    </source>
</evidence>
<gene>
    <name evidence="4" type="ORF">FHX42_003332</name>
</gene>
<feature type="region of interest" description="Disordered" evidence="2">
    <location>
        <begin position="88"/>
        <end position="145"/>
    </location>
</feature>
<dbReference type="GO" id="GO:0016614">
    <property type="term" value="F:oxidoreductase activity, acting on CH-OH group of donors"/>
    <property type="evidence" value="ECO:0007669"/>
    <property type="project" value="InterPro"/>
</dbReference>
<evidence type="ECO:0000256" key="2">
    <source>
        <dbReference type="SAM" id="MobiDB-lite"/>
    </source>
</evidence>
<dbReference type="PANTHER" id="PTHR11552">
    <property type="entry name" value="GLUCOSE-METHANOL-CHOLINE GMC OXIDOREDUCTASE"/>
    <property type="match status" value="1"/>
</dbReference>
<feature type="domain" description="Glucose-methanol-choline oxidoreductase C-terminal" evidence="3">
    <location>
        <begin position="112"/>
        <end position="249"/>
    </location>
</feature>
<feature type="compositionally biased region" description="Basic and acidic residues" evidence="2">
    <location>
        <begin position="127"/>
        <end position="145"/>
    </location>
</feature>
<dbReference type="SUPFAM" id="SSF51905">
    <property type="entry name" value="FAD/NAD(P)-binding domain"/>
    <property type="match status" value="1"/>
</dbReference>
<dbReference type="EMBL" id="JACGWZ010000004">
    <property type="protein sequence ID" value="MBA8825966.1"/>
    <property type="molecule type" value="Genomic_DNA"/>
</dbReference>
<evidence type="ECO:0000259" key="3">
    <source>
        <dbReference type="Pfam" id="PF05199"/>
    </source>
</evidence>
<dbReference type="GO" id="GO:0050660">
    <property type="term" value="F:flavin adenine dinucleotide binding"/>
    <property type="evidence" value="ECO:0007669"/>
    <property type="project" value="InterPro"/>
</dbReference>
<reference evidence="4 5" key="1">
    <citation type="submission" date="2020-07" db="EMBL/GenBank/DDBJ databases">
        <title>Sequencing the genomes of 1000 actinobacteria strains.</title>
        <authorList>
            <person name="Klenk H.-P."/>
        </authorList>
    </citation>
    <scope>NUCLEOTIDE SEQUENCE [LARGE SCALE GENOMIC DNA]</scope>
    <source>
        <strain evidence="4 5">DSM 45975</strain>
    </source>
</reference>
<comment type="similarity">
    <text evidence="1">Belongs to the GMC oxidoreductase family.</text>
</comment>
<evidence type="ECO:0000313" key="5">
    <source>
        <dbReference type="Proteomes" id="UP000569329"/>
    </source>
</evidence>
<accession>A0A839E0C0</accession>
<dbReference type="SUPFAM" id="SSF54373">
    <property type="entry name" value="FAD-linked reductases, C-terminal domain"/>
    <property type="match status" value="1"/>
</dbReference>
<dbReference type="PANTHER" id="PTHR11552:SF152">
    <property type="entry name" value="OXIDASE (CODA), PUTATIVE (AFU_ORTHOLOGUE AFUA_8G04090)-RELATED"/>
    <property type="match status" value="1"/>
</dbReference>
<organism evidence="4 5">
    <name type="scientific">Halosaccharopolyspora lacisalsi</name>
    <dbReference type="NCBI Taxonomy" id="1000566"/>
    <lineage>
        <taxon>Bacteria</taxon>
        <taxon>Bacillati</taxon>
        <taxon>Actinomycetota</taxon>
        <taxon>Actinomycetes</taxon>
        <taxon>Pseudonocardiales</taxon>
        <taxon>Pseudonocardiaceae</taxon>
        <taxon>Halosaccharopolyspora</taxon>
    </lineage>
</organism>
<evidence type="ECO:0000256" key="1">
    <source>
        <dbReference type="ARBA" id="ARBA00010790"/>
    </source>
</evidence>
<dbReference type="InterPro" id="IPR036188">
    <property type="entry name" value="FAD/NAD-bd_sf"/>
</dbReference>
<dbReference type="Gene3D" id="3.50.50.60">
    <property type="entry name" value="FAD/NAD(P)-binding domain"/>
    <property type="match status" value="2"/>
</dbReference>
<keyword evidence="5" id="KW-1185">Reference proteome</keyword>
<name>A0A839E0C0_9PSEU</name>